<gene>
    <name evidence="3" type="ORF">UFOPK2689_00552</name>
</gene>
<dbReference type="AlphaFoldDB" id="A0A6J6RGD6"/>
<sequence length="204" mass="22276">MQINLDKKTGALIAIIVVLITIIAGISLSRVSDDGQSEMHDNRSMGMHNNSHSSKYTGADVMFLQMMIPHHQQAIDISNIALKTSKDSELLALADTIIKAQTSEILQMQSWLQDAKTTEDMGHSMSGMGGMLDDKELSALSAATGKNFDMLWLEGMIGHHDGAIHMATMIRDASNSDIKTFGESVVKDQSAQIEQMKAMLKRIG</sequence>
<keyword evidence="1" id="KW-0472">Membrane</keyword>
<proteinExistence type="predicted"/>
<dbReference type="Pfam" id="PF03713">
    <property type="entry name" value="DUF305"/>
    <property type="match status" value="1"/>
</dbReference>
<name>A0A6J6RGD6_9ZZZZ</name>
<dbReference type="Gene3D" id="1.20.1260.10">
    <property type="match status" value="1"/>
</dbReference>
<dbReference type="InterPro" id="IPR005183">
    <property type="entry name" value="DUF305_CopM-like"/>
</dbReference>
<evidence type="ECO:0000256" key="1">
    <source>
        <dbReference type="SAM" id="Phobius"/>
    </source>
</evidence>
<evidence type="ECO:0000313" key="3">
    <source>
        <dbReference type="EMBL" id="CAB4721073.1"/>
    </source>
</evidence>
<keyword evidence="1" id="KW-1133">Transmembrane helix</keyword>
<dbReference type="InterPro" id="IPR012347">
    <property type="entry name" value="Ferritin-like"/>
</dbReference>
<feature type="transmembrane region" description="Helical" evidence="1">
    <location>
        <begin position="12"/>
        <end position="31"/>
    </location>
</feature>
<dbReference type="EMBL" id="CAEZYL010000024">
    <property type="protein sequence ID" value="CAB4721073.1"/>
    <property type="molecule type" value="Genomic_DNA"/>
</dbReference>
<feature type="domain" description="DUF305" evidence="2">
    <location>
        <begin position="60"/>
        <end position="200"/>
    </location>
</feature>
<dbReference type="PANTHER" id="PTHR36933:SF1">
    <property type="entry name" value="SLL0788 PROTEIN"/>
    <property type="match status" value="1"/>
</dbReference>
<evidence type="ECO:0000259" key="2">
    <source>
        <dbReference type="Pfam" id="PF03713"/>
    </source>
</evidence>
<accession>A0A6J6RGD6</accession>
<organism evidence="3">
    <name type="scientific">freshwater metagenome</name>
    <dbReference type="NCBI Taxonomy" id="449393"/>
    <lineage>
        <taxon>unclassified sequences</taxon>
        <taxon>metagenomes</taxon>
        <taxon>ecological metagenomes</taxon>
    </lineage>
</organism>
<dbReference type="PANTHER" id="PTHR36933">
    <property type="entry name" value="SLL0788 PROTEIN"/>
    <property type="match status" value="1"/>
</dbReference>
<protein>
    <submittedName>
        <fullName evidence="3">Unannotated protein</fullName>
    </submittedName>
</protein>
<keyword evidence="1" id="KW-0812">Transmembrane</keyword>
<reference evidence="3" key="1">
    <citation type="submission" date="2020-05" db="EMBL/GenBank/DDBJ databases">
        <authorList>
            <person name="Chiriac C."/>
            <person name="Salcher M."/>
            <person name="Ghai R."/>
            <person name="Kavagutti S V."/>
        </authorList>
    </citation>
    <scope>NUCLEOTIDE SEQUENCE</scope>
</reference>